<protein>
    <recommendedName>
        <fullName evidence="4">DUF1614 domain-containing protein</fullName>
    </recommendedName>
</protein>
<gene>
    <name evidence="2" type="ordered locus">Daes_1929</name>
</gene>
<feature type="transmembrane region" description="Helical" evidence="1">
    <location>
        <begin position="105"/>
        <end position="125"/>
    </location>
</feature>
<name>E6VQV8_PSEA9</name>
<dbReference type="STRING" id="643562.Daes_1929"/>
<feature type="transmembrane region" description="Helical" evidence="1">
    <location>
        <begin position="12"/>
        <end position="35"/>
    </location>
</feature>
<evidence type="ECO:0000313" key="2">
    <source>
        <dbReference type="EMBL" id="ADU62938.1"/>
    </source>
</evidence>
<organism evidence="2 3">
    <name type="scientific">Pseudodesulfovibrio aespoeensis (strain ATCC 700646 / DSM 10631 / Aspo-2)</name>
    <name type="common">Desulfovibrio aespoeensis</name>
    <dbReference type="NCBI Taxonomy" id="643562"/>
    <lineage>
        <taxon>Bacteria</taxon>
        <taxon>Pseudomonadati</taxon>
        <taxon>Thermodesulfobacteriota</taxon>
        <taxon>Desulfovibrionia</taxon>
        <taxon>Desulfovibrionales</taxon>
        <taxon>Desulfovibrionaceae</taxon>
    </lineage>
</organism>
<dbReference type="Proteomes" id="UP000002191">
    <property type="component" value="Chromosome"/>
</dbReference>
<sequence length="243" mass="25566" precursor="true">MNNPYFQFSGGVIGALLFLAGLFFILVFLPVSIVAEAFSRLGLTTFQGVLMFMAIVVGRTVNIPVHTSQRLVMVRRPISVRCVMDTRGQGACVEDEPANELKKQVFAVNLGGCVLPLLLSLTFLLGMADAVGAVGFGWIGFALVAVAAGCYAVSRPDVLTGMRVPLFMPALMTFVSVYFFVPEPIRPLAAYVAGTMGTILGGNVALLLTPRLRNRIATPLVSIGGAGTFGGVLVAGVLAVLLA</sequence>
<evidence type="ECO:0000313" key="3">
    <source>
        <dbReference type="Proteomes" id="UP000002191"/>
    </source>
</evidence>
<keyword evidence="1" id="KW-0472">Membrane</keyword>
<keyword evidence="1" id="KW-0812">Transmembrane</keyword>
<feature type="transmembrane region" description="Helical" evidence="1">
    <location>
        <begin position="220"/>
        <end position="242"/>
    </location>
</feature>
<evidence type="ECO:0008006" key="4">
    <source>
        <dbReference type="Google" id="ProtNLM"/>
    </source>
</evidence>
<dbReference type="InterPro" id="IPR011672">
    <property type="entry name" value="DUF1614"/>
</dbReference>
<dbReference type="RefSeq" id="WP_013514852.1">
    <property type="nucleotide sequence ID" value="NC_014844.1"/>
</dbReference>
<reference evidence="2 3" key="2">
    <citation type="journal article" date="2014" name="Genome Announc.">
        <title>Complete Genome Sequence of the Subsurface, Mesophilic Sulfate-Reducing Bacterium Desulfovibrio aespoeensis Aspo-2.</title>
        <authorList>
            <person name="Pedersen K."/>
            <person name="Bengtsson A."/>
            <person name="Edlund J."/>
            <person name="Rabe L."/>
            <person name="Hazen T."/>
            <person name="Chakraborty R."/>
            <person name="Goodwin L."/>
            <person name="Shapiro N."/>
        </authorList>
    </citation>
    <scope>NUCLEOTIDE SEQUENCE [LARGE SCALE GENOMIC DNA]</scope>
    <source>
        <strain evidence="3">ATCC 700646 / DSM 10631 / Aspo-2</strain>
    </source>
</reference>
<dbReference type="Pfam" id="PF07758">
    <property type="entry name" value="DUF1614"/>
    <property type="match status" value="1"/>
</dbReference>
<dbReference type="EMBL" id="CP002431">
    <property type="protein sequence ID" value="ADU62938.1"/>
    <property type="molecule type" value="Genomic_DNA"/>
</dbReference>
<dbReference type="AlphaFoldDB" id="E6VQV8"/>
<proteinExistence type="predicted"/>
<evidence type="ECO:0000256" key="1">
    <source>
        <dbReference type="SAM" id="Phobius"/>
    </source>
</evidence>
<feature type="transmembrane region" description="Helical" evidence="1">
    <location>
        <begin position="164"/>
        <end position="182"/>
    </location>
</feature>
<dbReference type="eggNOG" id="COG4089">
    <property type="taxonomic scope" value="Bacteria"/>
</dbReference>
<reference evidence="3" key="1">
    <citation type="submission" date="2010-12" db="EMBL/GenBank/DDBJ databases">
        <title>Complete sequence of Desulfovibrio aespoeensis Aspo-2.</title>
        <authorList>
            <consortium name="US DOE Joint Genome Institute"/>
            <person name="Lucas S."/>
            <person name="Copeland A."/>
            <person name="Lapidus A."/>
            <person name="Cheng J.-F."/>
            <person name="Goodwin L."/>
            <person name="Pitluck S."/>
            <person name="Chertkov O."/>
            <person name="Misra M."/>
            <person name="Detter J.C."/>
            <person name="Han C."/>
            <person name="Tapia R."/>
            <person name="Land M."/>
            <person name="Hauser L."/>
            <person name="Kyrpides N."/>
            <person name="Ivanova N."/>
            <person name="Ovchinnikova G."/>
            <person name="Pedersen K."/>
            <person name="Jagevall S."/>
            <person name="Hazen T."/>
            <person name="Woyke T."/>
        </authorList>
    </citation>
    <scope>NUCLEOTIDE SEQUENCE [LARGE SCALE GENOMIC DNA]</scope>
    <source>
        <strain evidence="3">ATCC 700646 / DSM 10631 / Aspo-2</strain>
    </source>
</reference>
<dbReference type="HOGENOM" id="CLU_082100_0_0_7"/>
<dbReference type="OrthoDB" id="9782559at2"/>
<keyword evidence="1" id="KW-1133">Transmembrane helix</keyword>
<feature type="transmembrane region" description="Helical" evidence="1">
    <location>
        <begin position="41"/>
        <end position="61"/>
    </location>
</feature>
<accession>E6VQV8</accession>
<feature type="transmembrane region" description="Helical" evidence="1">
    <location>
        <begin position="131"/>
        <end position="152"/>
    </location>
</feature>
<dbReference type="KEGG" id="das:Daes_1929"/>
<feature type="transmembrane region" description="Helical" evidence="1">
    <location>
        <begin position="188"/>
        <end position="208"/>
    </location>
</feature>
<keyword evidence="3" id="KW-1185">Reference proteome</keyword>